<dbReference type="GO" id="GO:0005737">
    <property type="term" value="C:cytoplasm"/>
    <property type="evidence" value="ECO:0007669"/>
    <property type="project" value="UniProtKB-ARBA"/>
</dbReference>
<evidence type="ECO:0000256" key="3">
    <source>
        <dbReference type="ARBA" id="ARBA00022475"/>
    </source>
</evidence>
<feature type="coiled-coil region" evidence="13">
    <location>
        <begin position="1500"/>
        <end position="1538"/>
    </location>
</feature>
<dbReference type="InterPro" id="IPR002017">
    <property type="entry name" value="Spectrin_repeat"/>
</dbReference>
<name>A0A8J2MAK5_9BILA</name>
<evidence type="ECO:0000256" key="1">
    <source>
        <dbReference type="ARBA" id="ARBA00004245"/>
    </source>
</evidence>
<feature type="region of interest" description="Disordered" evidence="14">
    <location>
        <begin position="1538"/>
        <end position="1562"/>
    </location>
</feature>
<dbReference type="GO" id="GO:0045202">
    <property type="term" value="C:synapse"/>
    <property type="evidence" value="ECO:0007669"/>
    <property type="project" value="GOC"/>
</dbReference>
<keyword evidence="4" id="KW-0963">Cytoplasm</keyword>
<evidence type="ECO:0000256" key="7">
    <source>
        <dbReference type="ARBA" id="ARBA00022833"/>
    </source>
</evidence>
<dbReference type="PROSITE" id="PS50020">
    <property type="entry name" value="WW_DOMAIN_2"/>
    <property type="match status" value="1"/>
</dbReference>
<dbReference type="GO" id="GO:0005856">
    <property type="term" value="C:cytoskeleton"/>
    <property type="evidence" value="ECO:0007669"/>
    <property type="project" value="UniProtKB-SubCell"/>
</dbReference>
<dbReference type="InterPro" id="IPR000433">
    <property type="entry name" value="Znf_ZZ"/>
</dbReference>
<dbReference type="GO" id="GO:0003779">
    <property type="term" value="F:actin binding"/>
    <property type="evidence" value="ECO:0007669"/>
    <property type="project" value="UniProtKB-KW"/>
</dbReference>
<dbReference type="GO" id="GO:0042383">
    <property type="term" value="C:sarcolemma"/>
    <property type="evidence" value="ECO:0007669"/>
    <property type="project" value="UniProtKB-SubCell"/>
</dbReference>
<dbReference type="Pfam" id="PF00569">
    <property type="entry name" value="ZZ"/>
    <property type="match status" value="1"/>
</dbReference>
<dbReference type="GO" id="GO:0046716">
    <property type="term" value="P:muscle cell cellular homeostasis"/>
    <property type="evidence" value="ECO:0007669"/>
    <property type="project" value="UniProtKB-ARBA"/>
</dbReference>
<dbReference type="Pfam" id="PF23729">
    <property type="entry name" value="Spectrin_Dys-1"/>
    <property type="match status" value="1"/>
</dbReference>
<dbReference type="EMBL" id="CAKAEH010001614">
    <property type="protein sequence ID" value="CAG9538021.1"/>
    <property type="molecule type" value="Genomic_DNA"/>
</dbReference>
<feature type="region of interest" description="Disordered" evidence="14">
    <location>
        <begin position="1443"/>
        <end position="1488"/>
    </location>
</feature>
<dbReference type="PROSITE" id="PS50135">
    <property type="entry name" value="ZF_ZZ_2"/>
    <property type="match status" value="1"/>
</dbReference>
<dbReference type="SUPFAM" id="SSF57850">
    <property type="entry name" value="RING/U-box"/>
    <property type="match status" value="1"/>
</dbReference>
<reference evidence="17" key="1">
    <citation type="submission" date="2021-09" db="EMBL/GenBank/DDBJ databases">
        <authorList>
            <consortium name="Pathogen Informatics"/>
        </authorList>
    </citation>
    <scope>NUCLEOTIDE SEQUENCE</scope>
</reference>
<dbReference type="InterPro" id="IPR050774">
    <property type="entry name" value="KCMF1/Dystrophin"/>
</dbReference>
<evidence type="ECO:0000256" key="5">
    <source>
        <dbReference type="ARBA" id="ARBA00022723"/>
    </source>
</evidence>
<feature type="coiled-coil region" evidence="13">
    <location>
        <begin position="5"/>
        <end position="105"/>
    </location>
</feature>
<evidence type="ECO:0000256" key="6">
    <source>
        <dbReference type="ARBA" id="ARBA00022771"/>
    </source>
</evidence>
<dbReference type="Pfam" id="PF00435">
    <property type="entry name" value="Spectrin"/>
    <property type="match status" value="1"/>
</dbReference>
<protein>
    <recommendedName>
        <fullName evidence="19">Dystrophin</fullName>
    </recommendedName>
</protein>
<dbReference type="PANTHER" id="PTHR12268:SF14">
    <property type="entry name" value="DYSTROPHIN-1"/>
    <property type="match status" value="1"/>
</dbReference>
<evidence type="ECO:0000313" key="17">
    <source>
        <dbReference type="EMBL" id="CAG9538021.1"/>
    </source>
</evidence>
<dbReference type="InterPro" id="IPR015153">
    <property type="entry name" value="EF-hand_dom_typ1"/>
</dbReference>
<dbReference type="GO" id="GO:0008270">
    <property type="term" value="F:zinc ion binding"/>
    <property type="evidence" value="ECO:0007669"/>
    <property type="project" value="UniProtKB-KW"/>
</dbReference>
<dbReference type="SMART" id="SM00456">
    <property type="entry name" value="WW"/>
    <property type="match status" value="1"/>
</dbReference>
<sequence length="1614" mass="185723">MNESFKKVERAIGNLQMTMDLMENEAVLERLRTLQNWKDRRSNEINELIKAENSFEESMETSQKLLDEIDKALAEIDNRKKSPELEELEHFALSLEDRLQRALAQIQHTSLKAEPILTQIDEEEAARLRDRLRNIGEQWKQYENLVREKRRRFDERFANESELNNEMELLQFWCDETEAECAIVISPLNLPVLKELSSKLEERLNSYERKHANLQIIERLKDYLISTQMTDPTSKHRIRRAVSEIGKRISSIRGLLRDRKLELESAVNAAENFHDDLNKLQKFCERTEKAIQLVESATIFVPSGTDLDYVRLHQAETDEIAKRVEQEWKDSSSVGGSVVDDHLRIIVEDTLCKWSNDKEKLAATACLPTLAHDSSSITSEAIEEEELTSGMQTVLSSIAEEKESHTSEYGTLNGSMALEESVTSNLSSKDRLLMDNIVHIGHWLMETERDASLTVDLADSECIRNAIVQMQTFIDQLKMRHLDLIRILDESRNKIVRERSEVMTVECNKILGECQGRKMTLTKILEESRIWDKLRKALTTWLTNAQEKVIDGSTVDAADVQTLKKELSEIHGIAETAGEMKLKMDELNERSNALLDNYRADEGHNLSHTVSKLNALWSKFNDNVRIRRAVLEAALRTRSDFHSALEQLEEWMNGVDVSLVELNEITMNTQTLKDFVKRKKWIEDEKSVRADINAHKDVIGSVEEMGAQLTRRVEDTKEREQLKERLSHIDIRWRHLVGLADAIRTRLMNAQEEWEKLFTQIAENLFWAEAQSKALLEEQPVGGSLARVQEQTNFIQKLEHEMKLRQRDVDECVTLAHSYLMQHDLRPRMKSTSTLTPDEKNDDQNAELRRVGIQIKSDSDRLVEKWSELRELLNAWACIIRDANAKMEKLASAIAECQLALSNMDERMEQLRPIEKLRLEELTIAVDESEQLKEYLSRTRMYIDDANDWSGQLLASDVELASELSAQLRSINDRMTKLKLDLQIRAAALERAMTDFGPSSQHFLRDSVQAPWQRAVSASNHLPYYINHGTEVTQWDHPAMVEIMEELTTFNQVKFSAYRTAMKLRAIQKRLCLDLITLEDVDSKLQTLNSMLGEQCLSMKDAVICLVPLFEAVQEKYPNLIHSIPLAVDLLLNFVLNVFDPARDCILRTFSFRVLLVTLCNSNLEDKYRYLYQLIANNEGVDHKKLALLLYDIIHIPRFFGEAAAFGGSNVEPSVRSCFETAKYPRSISIDEFLNWLKKEPQSIVWLPVMHRLASAEFAKHQAKCNVCKMFPIIGLRYRCLRCFNVDVCQNCFFSQRLAKNHKLSHPIQEYCLPTTSGEDVRDFGLIVRNKLRSKSKTRIGYLPVQTVDEGPPLESTNVAPVNPFTEPIHNRVQLCARRLWRARGEDDTPIPALNDAGEEMRVSRTDLKSPLQLLSQVEQMHKEELDQVLHKLQHENRELKKEIQRRRKLSNAVGSTPNLTRGDSAAMSRSVTDNMETGRSVPSLSNAADDQLLREAYLLRQHKERLEQRSRILEEQNRQLETQLARLRTVIAQQQNVRSENKENGGAEEIESSVTSAEEDEGIEYDKRPNRMNSLIASVDQLGRAMQSFVVSVVNDDDGTNEDEDELAITRIH</sequence>
<gene>
    <name evidence="17" type="ORF">CJOHNSTONI_LOCUS7772</name>
</gene>
<comment type="caution">
    <text evidence="17">The sequence shown here is derived from an EMBL/GenBank/DDBJ whole genome shotgun (WGS) entry which is preliminary data.</text>
</comment>
<keyword evidence="18" id="KW-1185">Reference proteome</keyword>
<keyword evidence="5" id="KW-0479">Metal-binding</keyword>
<dbReference type="Pfam" id="PF09068">
    <property type="entry name" value="EF-hand_2"/>
    <property type="match status" value="1"/>
</dbReference>
<evidence type="ECO:0000256" key="9">
    <source>
        <dbReference type="ARBA" id="ARBA00023136"/>
    </source>
</evidence>
<proteinExistence type="predicted"/>
<dbReference type="Pfam" id="PF09069">
    <property type="entry name" value="EF-hand_3"/>
    <property type="match status" value="1"/>
</dbReference>
<keyword evidence="10" id="KW-0009">Actin-binding</keyword>
<dbReference type="Proteomes" id="UP000746747">
    <property type="component" value="Unassembled WGS sequence"/>
</dbReference>
<keyword evidence="11" id="KW-0206">Cytoskeleton</keyword>
<dbReference type="InterPro" id="IPR011992">
    <property type="entry name" value="EF-hand-dom_pair"/>
</dbReference>
<dbReference type="SUPFAM" id="SSF47473">
    <property type="entry name" value="EF-hand"/>
    <property type="match status" value="2"/>
</dbReference>
<keyword evidence="6 12" id="KW-0863">Zinc-finger</keyword>
<evidence type="ECO:0000313" key="18">
    <source>
        <dbReference type="Proteomes" id="UP000746747"/>
    </source>
</evidence>
<evidence type="ECO:0000259" key="16">
    <source>
        <dbReference type="PROSITE" id="PS50135"/>
    </source>
</evidence>
<dbReference type="OrthoDB" id="10057795at2759"/>
<dbReference type="CDD" id="cd16242">
    <property type="entry name" value="EFh_DMD_like"/>
    <property type="match status" value="1"/>
</dbReference>
<accession>A0A8J2MAK5</accession>
<dbReference type="Gene3D" id="1.20.58.60">
    <property type="match status" value="4"/>
</dbReference>
<feature type="compositionally biased region" description="Acidic residues" evidence="14">
    <location>
        <begin position="1547"/>
        <end position="1562"/>
    </location>
</feature>
<evidence type="ECO:0000259" key="15">
    <source>
        <dbReference type="PROSITE" id="PS50020"/>
    </source>
</evidence>
<dbReference type="InterPro" id="IPR043145">
    <property type="entry name" value="Znf_ZZ_sf"/>
</dbReference>
<dbReference type="Gene3D" id="2.20.70.10">
    <property type="match status" value="1"/>
</dbReference>
<keyword evidence="7" id="KW-0862">Zinc</keyword>
<evidence type="ECO:0000256" key="10">
    <source>
        <dbReference type="ARBA" id="ARBA00023203"/>
    </source>
</evidence>
<dbReference type="SMART" id="SM00291">
    <property type="entry name" value="ZnF_ZZ"/>
    <property type="match status" value="1"/>
</dbReference>
<dbReference type="Gene3D" id="1.10.238.10">
    <property type="entry name" value="EF-hand"/>
    <property type="match status" value="2"/>
</dbReference>
<dbReference type="CDD" id="cd00201">
    <property type="entry name" value="WW"/>
    <property type="match status" value="1"/>
</dbReference>
<feature type="compositionally biased region" description="Polar residues" evidence="14">
    <location>
        <begin position="1453"/>
        <end position="1488"/>
    </location>
</feature>
<evidence type="ECO:0000256" key="14">
    <source>
        <dbReference type="SAM" id="MobiDB-lite"/>
    </source>
</evidence>
<dbReference type="InterPro" id="IPR001202">
    <property type="entry name" value="WW_dom"/>
</dbReference>
<dbReference type="InterPro" id="IPR036020">
    <property type="entry name" value="WW_dom_sf"/>
</dbReference>
<evidence type="ECO:0008006" key="19">
    <source>
        <dbReference type="Google" id="ProtNLM"/>
    </source>
</evidence>
<evidence type="ECO:0000256" key="4">
    <source>
        <dbReference type="ARBA" id="ARBA00022490"/>
    </source>
</evidence>
<dbReference type="SUPFAM" id="SSF46966">
    <property type="entry name" value="Spectrin repeat"/>
    <property type="match status" value="4"/>
</dbReference>
<feature type="domain" description="WW" evidence="15">
    <location>
        <begin position="1006"/>
        <end position="1040"/>
    </location>
</feature>
<keyword evidence="13" id="KW-0175">Coiled coil</keyword>
<dbReference type="InterPro" id="IPR018159">
    <property type="entry name" value="Spectrin/alpha-actinin"/>
</dbReference>
<evidence type="ECO:0000256" key="11">
    <source>
        <dbReference type="ARBA" id="ARBA00023212"/>
    </source>
</evidence>
<dbReference type="InterPro" id="IPR056503">
    <property type="entry name" value="Spectrin_Dys-1"/>
</dbReference>
<dbReference type="CDD" id="cd00176">
    <property type="entry name" value="SPEC"/>
    <property type="match status" value="1"/>
</dbReference>
<dbReference type="SUPFAM" id="SSF51045">
    <property type="entry name" value="WW domain"/>
    <property type="match status" value="1"/>
</dbReference>
<dbReference type="GO" id="GO:0016010">
    <property type="term" value="C:dystrophin-associated glycoprotein complex"/>
    <property type="evidence" value="ECO:0007669"/>
    <property type="project" value="UniProtKB-ARBA"/>
</dbReference>
<keyword evidence="9" id="KW-0472">Membrane</keyword>
<dbReference type="GO" id="GO:0099536">
    <property type="term" value="P:synaptic signaling"/>
    <property type="evidence" value="ECO:0007669"/>
    <property type="project" value="TreeGrafter"/>
</dbReference>
<keyword evidence="8" id="KW-0106">Calcium</keyword>
<evidence type="ECO:0000256" key="2">
    <source>
        <dbReference type="ARBA" id="ARBA00004278"/>
    </source>
</evidence>
<dbReference type="CDD" id="cd02334">
    <property type="entry name" value="ZZ_dystrophin"/>
    <property type="match status" value="1"/>
</dbReference>
<dbReference type="GO" id="GO:0050804">
    <property type="term" value="P:modulation of chemical synaptic transmission"/>
    <property type="evidence" value="ECO:0007669"/>
    <property type="project" value="UniProtKB-ARBA"/>
</dbReference>
<dbReference type="PANTHER" id="PTHR12268">
    <property type="entry name" value="E3 UBIQUITIN-PROTEIN LIGASE KCMF1"/>
    <property type="match status" value="1"/>
</dbReference>
<feature type="domain" description="ZZ-type" evidence="16">
    <location>
        <begin position="1260"/>
        <end position="1316"/>
    </location>
</feature>
<comment type="subcellular location">
    <subcellularLocation>
        <location evidence="2">Cell membrane</location>
        <location evidence="2">Sarcolemma</location>
        <topology evidence="2">Peripheral membrane protein</topology>
        <orientation evidence="2">Cytoplasmic side</orientation>
    </subcellularLocation>
    <subcellularLocation>
        <location evidence="1">Cytoplasm</location>
        <location evidence="1">Cytoskeleton</location>
    </subcellularLocation>
</comment>
<dbReference type="PROSITE" id="PS01159">
    <property type="entry name" value="WW_DOMAIN_1"/>
    <property type="match status" value="1"/>
</dbReference>
<evidence type="ECO:0000256" key="13">
    <source>
        <dbReference type="SAM" id="Coils"/>
    </source>
</evidence>
<dbReference type="InterPro" id="IPR015154">
    <property type="entry name" value="EF-hand_dom_typ2"/>
</dbReference>
<dbReference type="Gene3D" id="3.30.60.90">
    <property type="match status" value="1"/>
</dbReference>
<evidence type="ECO:0000256" key="12">
    <source>
        <dbReference type="PROSITE-ProRule" id="PRU00228"/>
    </source>
</evidence>
<dbReference type="Gene3D" id="6.10.140.70">
    <property type="match status" value="1"/>
</dbReference>
<feature type="coiled-coil region" evidence="13">
    <location>
        <begin position="190"/>
        <end position="217"/>
    </location>
</feature>
<keyword evidence="3" id="KW-1003">Cell membrane</keyword>
<dbReference type="SMART" id="SM00150">
    <property type="entry name" value="SPEC"/>
    <property type="match status" value="4"/>
</dbReference>
<evidence type="ECO:0000256" key="8">
    <source>
        <dbReference type="ARBA" id="ARBA00022837"/>
    </source>
</evidence>
<dbReference type="PROSITE" id="PS01357">
    <property type="entry name" value="ZF_ZZ_1"/>
    <property type="match status" value="1"/>
</dbReference>
<organism evidence="17 18">
    <name type="scientific">Cercopithifilaria johnstoni</name>
    <dbReference type="NCBI Taxonomy" id="2874296"/>
    <lineage>
        <taxon>Eukaryota</taxon>
        <taxon>Metazoa</taxon>
        <taxon>Ecdysozoa</taxon>
        <taxon>Nematoda</taxon>
        <taxon>Chromadorea</taxon>
        <taxon>Rhabditida</taxon>
        <taxon>Spirurina</taxon>
        <taxon>Spiruromorpha</taxon>
        <taxon>Filarioidea</taxon>
        <taxon>Onchocercidae</taxon>
        <taxon>Cercopithifilaria</taxon>
    </lineage>
</organism>